<reference evidence="5" key="4">
    <citation type="submission" date="2016-11" db="EMBL/GenBank/DDBJ databases">
        <authorList>
            <person name="Jaros S."/>
            <person name="Januszkiewicz K."/>
            <person name="Wedrychowicz H."/>
        </authorList>
    </citation>
    <scope>NUCLEOTIDE SEQUENCE [LARGE SCALE GENOMIC DNA]</scope>
    <source>
        <strain evidence="5">DSM 1682</strain>
    </source>
</reference>
<evidence type="ECO:0000313" key="4">
    <source>
        <dbReference type="Proteomes" id="UP000068026"/>
    </source>
</evidence>
<dbReference type="GO" id="GO:0016747">
    <property type="term" value="F:acyltransferase activity, transferring groups other than amino-acyl groups"/>
    <property type="evidence" value="ECO:0007669"/>
    <property type="project" value="InterPro"/>
</dbReference>
<proteinExistence type="predicted"/>
<keyword evidence="4" id="KW-1185">Reference proteome</keyword>
<dbReference type="Gene3D" id="3.40.630.30">
    <property type="match status" value="1"/>
</dbReference>
<dbReference type="PROSITE" id="PS51186">
    <property type="entry name" value="GNAT"/>
    <property type="match status" value="1"/>
</dbReference>
<dbReference type="Proteomes" id="UP000184204">
    <property type="component" value="Unassembled WGS sequence"/>
</dbReference>
<protein>
    <submittedName>
        <fullName evidence="3">Acetyltransferase (GNAT) domain-containing protein</fullName>
    </submittedName>
    <submittedName>
        <fullName evidence="2">Acetyltransferase YjbC</fullName>
        <ecNumber evidence="2">2.3.1.-</ecNumber>
    </submittedName>
</protein>
<feature type="domain" description="N-acetyltransferase" evidence="1">
    <location>
        <begin position="1"/>
        <end position="141"/>
    </location>
</feature>
<dbReference type="Pfam" id="PF00583">
    <property type="entry name" value="Acetyltransf_1"/>
    <property type="match status" value="1"/>
</dbReference>
<evidence type="ECO:0000313" key="2">
    <source>
        <dbReference type="EMBL" id="AMJ40287.1"/>
    </source>
</evidence>
<dbReference type="KEGG" id="cpro:CPRO_06850"/>
<dbReference type="OrthoDB" id="9127144at2"/>
<reference evidence="3" key="3">
    <citation type="submission" date="2016-11" db="EMBL/GenBank/DDBJ databases">
        <authorList>
            <person name="Varghese N."/>
            <person name="Submissions S."/>
        </authorList>
    </citation>
    <scope>NUCLEOTIDE SEQUENCE</scope>
    <source>
        <strain evidence="3">DSM 1682</strain>
    </source>
</reference>
<evidence type="ECO:0000313" key="5">
    <source>
        <dbReference type="Proteomes" id="UP000184204"/>
    </source>
</evidence>
<dbReference type="EC" id="2.3.1.-" evidence="2"/>
<dbReference type="AlphaFoldDB" id="A0A110A6X2"/>
<keyword evidence="2" id="KW-0012">Acyltransferase</keyword>
<dbReference type="CDD" id="cd04301">
    <property type="entry name" value="NAT_SF"/>
    <property type="match status" value="1"/>
</dbReference>
<keyword evidence="2" id="KW-0808">Transferase</keyword>
<sequence length="174" mass="21171">MLERITKDTFDEIYPIFEEAFPVEELREKERQKALLDRPQYQLYGIRNEWGILQGAMAMWDFKDFIYIEHFAIKPAYRNGGFGGKKLKEIMAWAGRPVVLEVEVPKDEMTKRRIGFYERHGFFFNDYPYLQPPMRMGQKMLPLRFMTMPEKISKDVYERYKRMIHRIVYNFEEE</sequence>
<dbReference type="Proteomes" id="UP000068026">
    <property type="component" value="Chromosome"/>
</dbReference>
<evidence type="ECO:0000313" key="3">
    <source>
        <dbReference type="EMBL" id="SHE45773.1"/>
    </source>
</evidence>
<reference evidence="4" key="2">
    <citation type="submission" date="2016-01" db="EMBL/GenBank/DDBJ databases">
        <authorList>
            <person name="Poehlein A."/>
            <person name="Schlien K."/>
            <person name="Gottschalk G."/>
            <person name="Buckel W."/>
            <person name="Daniel R."/>
        </authorList>
    </citation>
    <scope>NUCLEOTIDE SEQUENCE [LARGE SCALE GENOMIC DNA]</scope>
    <source>
        <strain evidence="4">X2</strain>
    </source>
</reference>
<dbReference type="SUPFAM" id="SSF55729">
    <property type="entry name" value="Acyl-CoA N-acyltransferases (Nat)"/>
    <property type="match status" value="1"/>
</dbReference>
<name>A0A110A6X2_ANAPI</name>
<reference evidence="2 4" key="1">
    <citation type="journal article" date="2016" name="Genome Announc.">
        <title>Complete Genome Sequence of the Amino Acid-Fermenting Clostridium propionicum X2 (DSM 1682).</title>
        <authorList>
            <person name="Poehlein A."/>
            <person name="Schlien K."/>
            <person name="Chowdhury N.P."/>
            <person name="Gottschalk G."/>
            <person name="Buckel W."/>
            <person name="Daniel R."/>
        </authorList>
    </citation>
    <scope>NUCLEOTIDE SEQUENCE [LARGE SCALE GENOMIC DNA]</scope>
    <source>
        <strain evidence="2 4">X2</strain>
    </source>
</reference>
<accession>A0A110A6X2</accession>
<gene>
    <name evidence="2" type="primary">yjbC</name>
    <name evidence="2" type="ORF">CPRO_06850</name>
    <name evidence="3" type="ORF">SAMN02745151_00792</name>
</gene>
<dbReference type="InterPro" id="IPR016181">
    <property type="entry name" value="Acyl_CoA_acyltransferase"/>
</dbReference>
<organism evidence="3 5">
    <name type="scientific">Anaerotignum propionicum DSM 1682</name>
    <dbReference type="NCBI Taxonomy" id="991789"/>
    <lineage>
        <taxon>Bacteria</taxon>
        <taxon>Bacillati</taxon>
        <taxon>Bacillota</taxon>
        <taxon>Clostridia</taxon>
        <taxon>Lachnospirales</taxon>
        <taxon>Anaerotignaceae</taxon>
        <taxon>Anaerotignum</taxon>
    </lineage>
</organism>
<dbReference type="InterPro" id="IPR000182">
    <property type="entry name" value="GNAT_dom"/>
</dbReference>
<dbReference type="EMBL" id="CP014223">
    <property type="protein sequence ID" value="AMJ40287.1"/>
    <property type="molecule type" value="Genomic_DNA"/>
</dbReference>
<dbReference type="EMBL" id="FQUA01000002">
    <property type="protein sequence ID" value="SHE45773.1"/>
    <property type="molecule type" value="Genomic_DNA"/>
</dbReference>
<dbReference type="RefSeq" id="WP_157881624.1">
    <property type="nucleotide sequence ID" value="NZ_CP014223.1"/>
</dbReference>
<evidence type="ECO:0000259" key="1">
    <source>
        <dbReference type="PROSITE" id="PS51186"/>
    </source>
</evidence>